<organism evidence="2 3">
    <name type="scientific">Cytobacillus mangrovibacter</name>
    <dbReference type="NCBI Taxonomy" id="3299024"/>
    <lineage>
        <taxon>Bacteria</taxon>
        <taxon>Bacillati</taxon>
        <taxon>Bacillota</taxon>
        <taxon>Bacilli</taxon>
        <taxon>Bacillales</taxon>
        <taxon>Bacillaceae</taxon>
        <taxon>Cytobacillus</taxon>
    </lineage>
</organism>
<evidence type="ECO:0000313" key="3">
    <source>
        <dbReference type="Proteomes" id="UP001601058"/>
    </source>
</evidence>
<dbReference type="Pfam" id="PF14181">
    <property type="entry name" value="YqfQ"/>
    <property type="match status" value="1"/>
</dbReference>
<feature type="compositionally biased region" description="Low complexity" evidence="1">
    <location>
        <begin position="150"/>
        <end position="159"/>
    </location>
</feature>
<dbReference type="RefSeq" id="WP_389215495.1">
    <property type="nucleotide sequence ID" value="NZ_JBIACJ010000002.1"/>
</dbReference>
<accession>A0ABW6JU71</accession>
<name>A0ABW6JU71_9BACI</name>
<proteinExistence type="predicted"/>
<dbReference type="Proteomes" id="UP001601058">
    <property type="component" value="Unassembled WGS sequence"/>
</dbReference>
<feature type="region of interest" description="Disordered" evidence="1">
    <location>
        <begin position="138"/>
        <end position="193"/>
    </location>
</feature>
<evidence type="ECO:0000313" key="2">
    <source>
        <dbReference type="EMBL" id="MFE8695410.1"/>
    </source>
</evidence>
<feature type="compositionally biased region" description="Polar residues" evidence="1">
    <location>
        <begin position="171"/>
        <end position="186"/>
    </location>
</feature>
<dbReference type="EMBL" id="JBIACJ010000002">
    <property type="protein sequence ID" value="MFE8695410.1"/>
    <property type="molecule type" value="Genomic_DNA"/>
</dbReference>
<gene>
    <name evidence="2" type="primary">vrrA</name>
    <name evidence="2" type="ORF">ACFYKT_03440</name>
</gene>
<protein>
    <submittedName>
        <fullName evidence="2">VrrA/YqfQ family protein</fullName>
    </submittedName>
</protein>
<dbReference type="InterPro" id="IPR025571">
    <property type="entry name" value="YqfQ"/>
</dbReference>
<sequence>MMPGPRMPFRGGMPPQPFMHTMQGPPPMGQMMKGAAPQMRQGGGGLLAKLMGGGNQARGIAGAAGTASRAAGTSGSGAGGILKALSNPSSINGFLANTQKVLNTAQQVGPMVQQYGPLVKNIPSMWKLYKGLKNADSEPTAVDEKKLEESSPSPSAKTKTTSKRESKTIDIDNSTAPTIEKSSNGLSIPKLYV</sequence>
<evidence type="ECO:0000256" key="1">
    <source>
        <dbReference type="SAM" id="MobiDB-lite"/>
    </source>
</evidence>
<keyword evidence="3" id="KW-1185">Reference proteome</keyword>
<comment type="caution">
    <text evidence="2">The sequence shown here is derived from an EMBL/GenBank/DDBJ whole genome shotgun (WGS) entry which is preliminary data.</text>
</comment>
<reference evidence="2 3" key="1">
    <citation type="submission" date="2024-08" db="EMBL/GenBank/DDBJ databases">
        <title>Two novel Cytobacillus novel species.</title>
        <authorList>
            <person name="Liu G."/>
        </authorList>
    </citation>
    <scope>NUCLEOTIDE SEQUENCE [LARGE SCALE GENOMIC DNA]</scope>
    <source>
        <strain evidence="2 3">FJAT-53684</strain>
    </source>
</reference>